<dbReference type="InterPro" id="IPR001387">
    <property type="entry name" value="Cro/C1-type_HTH"/>
</dbReference>
<name>A0ABV5C0U9_9BACL</name>
<dbReference type="CDD" id="cd00093">
    <property type="entry name" value="HTH_XRE"/>
    <property type="match status" value="1"/>
</dbReference>
<dbReference type="PANTHER" id="PTHR46558">
    <property type="entry name" value="TRACRIPTIONAL REGULATORY PROTEIN-RELATED-RELATED"/>
    <property type="match status" value="1"/>
</dbReference>
<dbReference type="EMBL" id="JBHIRY010000009">
    <property type="protein sequence ID" value="MFB5761151.1"/>
    <property type="molecule type" value="Genomic_DNA"/>
</dbReference>
<dbReference type="InterPro" id="IPR010982">
    <property type="entry name" value="Lambda_DNA-bd_dom_sf"/>
</dbReference>
<keyword evidence="1" id="KW-0238">DNA-binding</keyword>
<accession>A0ABV5C0U9</accession>
<feature type="domain" description="HTH cro/C1-type" evidence="2">
    <location>
        <begin position="13"/>
        <end position="66"/>
    </location>
</feature>
<dbReference type="SUPFAM" id="SSF47413">
    <property type="entry name" value="lambda repressor-like DNA-binding domains"/>
    <property type="match status" value="1"/>
</dbReference>
<protein>
    <submittedName>
        <fullName evidence="3">Helix-turn-helix transcriptional regulator</fullName>
    </submittedName>
</protein>
<dbReference type="Proteomes" id="UP001580430">
    <property type="component" value="Unassembled WGS sequence"/>
</dbReference>
<gene>
    <name evidence="3" type="ORF">ACE5LO_12185</name>
</gene>
<reference evidence="3 4" key="1">
    <citation type="submission" date="2024-09" db="EMBL/GenBank/DDBJ databases">
        <title>Paenibacillus zeirhizospherea sp. nov., isolated from surface of the maize (Zea mays) roots in a horticulture field, Hungary.</title>
        <authorList>
            <person name="Marton D."/>
            <person name="Farkas M."/>
            <person name="Bedics A."/>
            <person name="Toth E."/>
            <person name="Tancsics A."/>
            <person name="Boka K."/>
            <person name="Marati G."/>
            <person name="Kriszt B."/>
            <person name="Cserhati M."/>
        </authorList>
    </citation>
    <scope>NUCLEOTIDE SEQUENCE [LARGE SCALE GENOMIC DNA]</scope>
    <source>
        <strain evidence="3 4">JCM 18446</strain>
    </source>
</reference>
<dbReference type="RefSeq" id="WP_375520294.1">
    <property type="nucleotide sequence ID" value="NZ_JBHIRY010000009.1"/>
</dbReference>
<dbReference type="PROSITE" id="PS50943">
    <property type="entry name" value="HTH_CROC1"/>
    <property type="match status" value="1"/>
</dbReference>
<evidence type="ECO:0000259" key="2">
    <source>
        <dbReference type="PROSITE" id="PS50943"/>
    </source>
</evidence>
<dbReference type="SMART" id="SM00530">
    <property type="entry name" value="HTH_XRE"/>
    <property type="match status" value="1"/>
</dbReference>
<keyword evidence="4" id="KW-1185">Reference proteome</keyword>
<comment type="caution">
    <text evidence="3">The sequence shown here is derived from an EMBL/GenBank/DDBJ whole genome shotgun (WGS) entry which is preliminary data.</text>
</comment>
<evidence type="ECO:0000256" key="1">
    <source>
        <dbReference type="ARBA" id="ARBA00023125"/>
    </source>
</evidence>
<evidence type="ECO:0000313" key="3">
    <source>
        <dbReference type="EMBL" id="MFB5761151.1"/>
    </source>
</evidence>
<dbReference type="Pfam" id="PF01381">
    <property type="entry name" value="HTH_3"/>
    <property type="match status" value="1"/>
</dbReference>
<organism evidence="3 4">
    <name type="scientific">Paenibacillus medicaginis</name>
    <dbReference type="NCBI Taxonomy" id="1470560"/>
    <lineage>
        <taxon>Bacteria</taxon>
        <taxon>Bacillati</taxon>
        <taxon>Bacillota</taxon>
        <taxon>Bacilli</taxon>
        <taxon>Bacillales</taxon>
        <taxon>Paenibacillaceae</taxon>
        <taxon>Paenibacillus</taxon>
    </lineage>
</organism>
<sequence length="81" mass="9372">MNTTVASPQREKLKRLRKLKGTQREVAACLGITESHWREIERGKSVPGTKLLFKICHYFDSTVYELFSDLAHPNFFDNDSN</sequence>
<evidence type="ECO:0000313" key="4">
    <source>
        <dbReference type="Proteomes" id="UP001580430"/>
    </source>
</evidence>
<dbReference type="PANTHER" id="PTHR46558:SF11">
    <property type="entry name" value="HTH-TYPE TRANSCRIPTIONAL REGULATOR XRE"/>
    <property type="match status" value="1"/>
</dbReference>
<dbReference type="Gene3D" id="1.10.260.40">
    <property type="entry name" value="lambda repressor-like DNA-binding domains"/>
    <property type="match status" value="1"/>
</dbReference>
<proteinExistence type="predicted"/>